<feature type="signal peptide" evidence="1">
    <location>
        <begin position="1"/>
        <end position="20"/>
    </location>
</feature>
<dbReference type="AlphaFoldDB" id="A0A238KBL8"/>
<gene>
    <name evidence="2" type="ORF">RUA8715_01495</name>
</gene>
<protein>
    <recommendedName>
        <fullName evidence="4">Outer membrane protein beta-barrel domain-containing protein</fullName>
    </recommendedName>
</protein>
<dbReference type="SUPFAM" id="SSF56925">
    <property type="entry name" value="OMPA-like"/>
    <property type="match status" value="1"/>
</dbReference>
<organism evidence="2 3">
    <name type="scientific">Ruegeria arenilitoris</name>
    <dbReference type="NCBI Taxonomy" id="1173585"/>
    <lineage>
        <taxon>Bacteria</taxon>
        <taxon>Pseudomonadati</taxon>
        <taxon>Pseudomonadota</taxon>
        <taxon>Alphaproteobacteria</taxon>
        <taxon>Rhodobacterales</taxon>
        <taxon>Roseobacteraceae</taxon>
        <taxon>Ruegeria</taxon>
    </lineage>
</organism>
<evidence type="ECO:0000313" key="3">
    <source>
        <dbReference type="Proteomes" id="UP000202485"/>
    </source>
</evidence>
<feature type="chain" id="PRO_5012986198" description="Outer membrane protein beta-barrel domain-containing protein" evidence="1">
    <location>
        <begin position="21"/>
        <end position="250"/>
    </location>
</feature>
<proteinExistence type="predicted"/>
<dbReference type="EMBL" id="FXYG01000002">
    <property type="protein sequence ID" value="SMX39927.1"/>
    <property type="molecule type" value="Genomic_DNA"/>
</dbReference>
<dbReference type="Proteomes" id="UP000202485">
    <property type="component" value="Unassembled WGS sequence"/>
</dbReference>
<evidence type="ECO:0000256" key="1">
    <source>
        <dbReference type="SAM" id="SignalP"/>
    </source>
</evidence>
<dbReference type="RefSeq" id="WP_093963063.1">
    <property type="nucleotide sequence ID" value="NZ_FXYG01000002.1"/>
</dbReference>
<dbReference type="InterPro" id="IPR011250">
    <property type="entry name" value="OMP/PagP_B-barrel"/>
</dbReference>
<evidence type="ECO:0000313" key="2">
    <source>
        <dbReference type="EMBL" id="SMX39927.1"/>
    </source>
</evidence>
<reference evidence="3" key="1">
    <citation type="submission" date="2017-05" db="EMBL/GenBank/DDBJ databases">
        <authorList>
            <person name="Rodrigo-Torres L."/>
            <person name="Arahal R. D."/>
            <person name="Lucena T."/>
        </authorList>
    </citation>
    <scope>NUCLEOTIDE SEQUENCE [LARGE SCALE GENOMIC DNA]</scope>
    <source>
        <strain evidence="3">CECT 8715</strain>
    </source>
</reference>
<dbReference type="OrthoDB" id="6555107at2"/>
<sequence length="250" mass="27377">MKTVRIAKPLMLGLSLAISAATSALSQQSDWSYSATIYLFTPETEVSLDTPAGTLDSTLSFSDALENLDLAFMGTFTASNGRWSFLADYNYTNLSFSNETPGPASSGLDTSFKTQFLSGYVGYRVLETPTASVDLAGGFRWFSTETKFNLLPGTAPGNQTSVDSSWTDPVIGVRARVAFSDKWSGTGFLDYGGFRSDSETWQVLLTADYAINDRWLLRGGYRYISFDHDINGNDFSFHQSGPVIGATYRF</sequence>
<name>A0A238KBL8_9RHOB</name>
<keyword evidence="1" id="KW-0732">Signal</keyword>
<evidence type="ECO:0008006" key="4">
    <source>
        <dbReference type="Google" id="ProtNLM"/>
    </source>
</evidence>
<keyword evidence="3" id="KW-1185">Reference proteome</keyword>
<accession>A0A238KBL8</accession>